<proteinExistence type="inferred from homology"/>
<accession>A0A482VA56</accession>
<dbReference type="SUPFAM" id="SSF56801">
    <property type="entry name" value="Acetyl-CoA synthetase-like"/>
    <property type="match status" value="1"/>
</dbReference>
<dbReference type="InterPro" id="IPR000873">
    <property type="entry name" value="AMP-dep_synth/lig_dom"/>
</dbReference>
<dbReference type="InterPro" id="IPR042099">
    <property type="entry name" value="ANL_N_sf"/>
</dbReference>
<evidence type="ECO:0000256" key="2">
    <source>
        <dbReference type="ARBA" id="ARBA00006432"/>
    </source>
</evidence>
<dbReference type="PANTHER" id="PTHR24096">
    <property type="entry name" value="LONG-CHAIN-FATTY-ACID--COA LIGASE"/>
    <property type="match status" value="1"/>
</dbReference>
<evidence type="ECO:0000313" key="7">
    <source>
        <dbReference type="EMBL" id="RZB40021.1"/>
    </source>
</evidence>
<dbReference type="AlphaFoldDB" id="A0A482VA56"/>
<gene>
    <name evidence="7" type="ORF">BDFB_010540</name>
</gene>
<keyword evidence="3" id="KW-0436">Ligase</keyword>
<keyword evidence="8" id="KW-1185">Reference proteome</keyword>
<reference evidence="7 8" key="1">
    <citation type="submission" date="2017-03" db="EMBL/GenBank/DDBJ databases">
        <title>Genome of the blue death feigning beetle - Asbolus verrucosus.</title>
        <authorList>
            <person name="Rider S.D."/>
        </authorList>
    </citation>
    <scope>NUCLEOTIDE SEQUENCE [LARGE SCALE GENOMIC DNA]</scope>
    <source>
        <strain evidence="7">Butters</strain>
        <tissue evidence="7">Head and leg muscle</tissue>
    </source>
</reference>
<comment type="caution">
    <text evidence="7">The sequence shown here is derived from an EMBL/GenBank/DDBJ whole genome shotgun (WGS) entry which is preliminary data.</text>
</comment>
<dbReference type="EMBL" id="QDEB01123122">
    <property type="protein sequence ID" value="RZB40021.1"/>
    <property type="molecule type" value="Genomic_DNA"/>
</dbReference>
<dbReference type="STRING" id="1661398.A0A482VA56"/>
<evidence type="ECO:0000256" key="3">
    <source>
        <dbReference type="ARBA" id="ARBA00022598"/>
    </source>
</evidence>
<evidence type="ECO:0000313" key="8">
    <source>
        <dbReference type="Proteomes" id="UP000292052"/>
    </source>
</evidence>
<comment type="subcellular location">
    <subcellularLocation>
        <location evidence="1">Peroxisome</location>
    </subcellularLocation>
</comment>
<dbReference type="Gene3D" id="3.30.300.30">
    <property type="match status" value="1"/>
</dbReference>
<protein>
    <submittedName>
        <fullName evidence="7">AMP-binding domain containing protein</fullName>
    </submittedName>
</protein>
<evidence type="ECO:0000259" key="6">
    <source>
        <dbReference type="Pfam" id="PF13193"/>
    </source>
</evidence>
<feature type="domain" description="AMP-dependent synthetase/ligase" evidence="5">
    <location>
        <begin position="20"/>
        <end position="145"/>
    </location>
</feature>
<dbReference type="Proteomes" id="UP000292052">
    <property type="component" value="Unassembled WGS sequence"/>
</dbReference>
<keyword evidence="4" id="KW-0576">Peroxisome</keyword>
<evidence type="ECO:0000256" key="1">
    <source>
        <dbReference type="ARBA" id="ARBA00004275"/>
    </source>
</evidence>
<dbReference type="GO" id="GO:0005777">
    <property type="term" value="C:peroxisome"/>
    <property type="evidence" value="ECO:0007669"/>
    <property type="project" value="UniProtKB-SubCell"/>
</dbReference>
<dbReference type="OrthoDB" id="10253869at2759"/>
<dbReference type="GO" id="GO:0016405">
    <property type="term" value="F:CoA-ligase activity"/>
    <property type="evidence" value="ECO:0007669"/>
    <property type="project" value="TreeGrafter"/>
</dbReference>
<evidence type="ECO:0000256" key="4">
    <source>
        <dbReference type="ARBA" id="ARBA00023140"/>
    </source>
</evidence>
<dbReference type="Pfam" id="PF00501">
    <property type="entry name" value="AMP-binding"/>
    <property type="match status" value="1"/>
</dbReference>
<name>A0A482VA56_ASBVE</name>
<dbReference type="InterPro" id="IPR045851">
    <property type="entry name" value="AMP-bd_C_sf"/>
</dbReference>
<dbReference type="Gene3D" id="3.40.50.12780">
    <property type="entry name" value="N-terminal domain of ligase-like"/>
    <property type="match status" value="1"/>
</dbReference>
<dbReference type="Pfam" id="PF13193">
    <property type="entry name" value="AMP-binding_C"/>
    <property type="match status" value="1"/>
</dbReference>
<organism evidence="7 8">
    <name type="scientific">Asbolus verrucosus</name>
    <name type="common">Desert ironclad beetle</name>
    <dbReference type="NCBI Taxonomy" id="1661398"/>
    <lineage>
        <taxon>Eukaryota</taxon>
        <taxon>Metazoa</taxon>
        <taxon>Ecdysozoa</taxon>
        <taxon>Arthropoda</taxon>
        <taxon>Hexapoda</taxon>
        <taxon>Insecta</taxon>
        <taxon>Pterygota</taxon>
        <taxon>Neoptera</taxon>
        <taxon>Endopterygota</taxon>
        <taxon>Coleoptera</taxon>
        <taxon>Polyphaga</taxon>
        <taxon>Cucujiformia</taxon>
        <taxon>Tenebrionidae</taxon>
        <taxon>Pimeliinae</taxon>
        <taxon>Asbolus</taxon>
    </lineage>
</organism>
<evidence type="ECO:0000259" key="5">
    <source>
        <dbReference type="Pfam" id="PF00501"/>
    </source>
</evidence>
<dbReference type="PANTHER" id="PTHR24096:SF149">
    <property type="entry name" value="AMP-BINDING DOMAIN-CONTAINING PROTEIN-RELATED"/>
    <property type="match status" value="1"/>
</dbReference>
<feature type="domain" description="AMP-binding enzyme C-terminal" evidence="6">
    <location>
        <begin position="183"/>
        <end position="258"/>
    </location>
</feature>
<dbReference type="InterPro" id="IPR025110">
    <property type="entry name" value="AMP-bd_C"/>
</dbReference>
<sequence>MLLLTHTYLTDGTRIFCRDMSGEIIFRLIEKYKLTSIFMAPIYTYSLTNVKNPEKYNTSSLRCILTGGTSISSEQFKRLDNLFENADIIFGYGMSEIGMLSVFNPEIDNYFIKTKVVDFHTDKLLGPNEKGEIRVKSEALMKGYYNQGVLIVLKTGDNGYYDEDKCIYEMFKYQSWHIVPSSIEAVILEHPAVKEVVVFGILRREEGDVPATCIVLKDDFNVDKEEIEKFVEEKVSDKENLRGGIIFSNNLPRTPSGKLMRMEMQNIVIKSM</sequence>
<comment type="similarity">
    <text evidence="2">Belongs to the ATP-dependent AMP-binding enzyme family.</text>
</comment>